<sequence>MIRINIFTEKLDKQLLEAVAKQIKYQGEIDGVPIYYQYNKDKLPNVDWYEIDRKLDVESYPTKARSQHRFLNVFIPNALPEYDPELQEEISVYVQQQLKKEQGTWQTFNKKQRDNYRKNLEDQVKTKFSLSADDMCSYKKLVDKNRHKINHIMNIPSKPDAKSSQNKKQIQKANSQDVSSKIQTGYEGSDWPFHCGE</sequence>
<evidence type="ECO:0000313" key="4">
    <source>
        <dbReference type="Proteomes" id="UP001642409"/>
    </source>
</evidence>
<dbReference type="Proteomes" id="UP001642409">
    <property type="component" value="Unassembled WGS sequence"/>
</dbReference>
<reference evidence="3 4" key="2">
    <citation type="submission" date="2024-07" db="EMBL/GenBank/DDBJ databases">
        <authorList>
            <person name="Akdeniz Z."/>
        </authorList>
    </citation>
    <scope>NUCLEOTIDE SEQUENCE [LARGE SCALE GENOMIC DNA]</scope>
</reference>
<organism evidence="2">
    <name type="scientific">Hexamita inflata</name>
    <dbReference type="NCBI Taxonomy" id="28002"/>
    <lineage>
        <taxon>Eukaryota</taxon>
        <taxon>Metamonada</taxon>
        <taxon>Diplomonadida</taxon>
        <taxon>Hexamitidae</taxon>
        <taxon>Hexamitinae</taxon>
        <taxon>Hexamita</taxon>
    </lineage>
</organism>
<dbReference type="EMBL" id="CATOUU010000925">
    <property type="protein sequence ID" value="CAI9959928.1"/>
    <property type="molecule type" value="Genomic_DNA"/>
</dbReference>
<protein>
    <submittedName>
        <fullName evidence="3">Hypothetical_protein</fullName>
    </submittedName>
</protein>
<evidence type="ECO:0000313" key="2">
    <source>
        <dbReference type="EMBL" id="CAI9959928.1"/>
    </source>
</evidence>
<keyword evidence="4" id="KW-1185">Reference proteome</keyword>
<comment type="caution">
    <text evidence="2">The sequence shown here is derived from an EMBL/GenBank/DDBJ whole genome shotgun (WGS) entry which is preliminary data.</text>
</comment>
<evidence type="ECO:0000256" key="1">
    <source>
        <dbReference type="SAM" id="MobiDB-lite"/>
    </source>
</evidence>
<gene>
    <name evidence="2" type="ORF">HINF_LOCUS47573</name>
    <name evidence="3" type="ORF">HINF_LOCUS66042</name>
</gene>
<dbReference type="EMBL" id="CAXDID020000440">
    <property type="protein sequence ID" value="CAL6091972.1"/>
    <property type="molecule type" value="Genomic_DNA"/>
</dbReference>
<accession>A0AA86QUK7</accession>
<name>A0AA86QUK7_9EUKA</name>
<evidence type="ECO:0000313" key="3">
    <source>
        <dbReference type="EMBL" id="CAL6091972.1"/>
    </source>
</evidence>
<feature type="compositionally biased region" description="Polar residues" evidence="1">
    <location>
        <begin position="162"/>
        <end position="183"/>
    </location>
</feature>
<feature type="region of interest" description="Disordered" evidence="1">
    <location>
        <begin position="154"/>
        <end position="197"/>
    </location>
</feature>
<reference evidence="2" key="1">
    <citation type="submission" date="2023-06" db="EMBL/GenBank/DDBJ databases">
        <authorList>
            <person name="Kurt Z."/>
        </authorList>
    </citation>
    <scope>NUCLEOTIDE SEQUENCE</scope>
</reference>
<dbReference type="AlphaFoldDB" id="A0AA86QUK7"/>
<proteinExistence type="predicted"/>